<accession>A0A2T6ASG4</accession>
<dbReference type="SUPFAM" id="SSF52799">
    <property type="entry name" value="(Phosphotyrosine protein) phosphatases II"/>
    <property type="match status" value="1"/>
</dbReference>
<reference evidence="2 3" key="1">
    <citation type="submission" date="2018-04" db="EMBL/GenBank/DDBJ databases">
        <title>Genomic Encyclopedia of Archaeal and Bacterial Type Strains, Phase II (KMG-II): from individual species to whole genera.</title>
        <authorList>
            <person name="Goeker M."/>
        </authorList>
    </citation>
    <scope>NUCLEOTIDE SEQUENCE [LARGE SCALE GENOMIC DNA]</scope>
    <source>
        <strain evidence="2 3">DSM 29329</strain>
    </source>
</reference>
<dbReference type="Proteomes" id="UP000244069">
    <property type="component" value="Unassembled WGS sequence"/>
</dbReference>
<dbReference type="InterPro" id="IPR003595">
    <property type="entry name" value="Tyr_Pase_cat"/>
</dbReference>
<gene>
    <name evidence="2" type="ORF">C8N44_115108</name>
</gene>
<evidence type="ECO:0000259" key="1">
    <source>
        <dbReference type="PROSITE" id="PS50056"/>
    </source>
</evidence>
<dbReference type="Pfam" id="PF00782">
    <property type="entry name" value="DSPc"/>
    <property type="match status" value="1"/>
</dbReference>
<dbReference type="SMART" id="SM00404">
    <property type="entry name" value="PTPc_motif"/>
    <property type="match status" value="1"/>
</dbReference>
<name>A0A2T6ASG4_9RHOB</name>
<dbReference type="InterPro" id="IPR016130">
    <property type="entry name" value="Tyr_Pase_AS"/>
</dbReference>
<evidence type="ECO:0000313" key="3">
    <source>
        <dbReference type="Proteomes" id="UP000244069"/>
    </source>
</evidence>
<dbReference type="PANTHER" id="PTHR23339">
    <property type="entry name" value="TYROSINE SPECIFIC PROTEIN PHOSPHATASE AND DUAL SPECIFICITY PROTEIN PHOSPHATASE"/>
    <property type="match status" value="1"/>
</dbReference>
<organism evidence="2 3">
    <name type="scientific">Allosediminivita pacifica</name>
    <dbReference type="NCBI Taxonomy" id="1267769"/>
    <lineage>
        <taxon>Bacteria</taxon>
        <taxon>Pseudomonadati</taxon>
        <taxon>Pseudomonadota</taxon>
        <taxon>Alphaproteobacteria</taxon>
        <taxon>Rhodobacterales</taxon>
        <taxon>Paracoccaceae</taxon>
        <taxon>Allosediminivita</taxon>
    </lineage>
</organism>
<evidence type="ECO:0000313" key="2">
    <source>
        <dbReference type="EMBL" id="PTX46740.1"/>
    </source>
</evidence>
<comment type="caution">
    <text evidence="2">The sequence shown here is derived from an EMBL/GenBank/DDBJ whole genome shotgun (WGS) entry which is preliminary data.</text>
</comment>
<dbReference type="InterPro" id="IPR000387">
    <property type="entry name" value="Tyr_Pase_dom"/>
</dbReference>
<dbReference type="EMBL" id="QBKN01000015">
    <property type="protein sequence ID" value="PTX46740.1"/>
    <property type="molecule type" value="Genomic_DNA"/>
</dbReference>
<dbReference type="InterPro" id="IPR000340">
    <property type="entry name" value="Dual-sp_phosphatase_cat-dom"/>
</dbReference>
<dbReference type="FunFam" id="3.90.190.10:FF:000157">
    <property type="entry name" value="Protein-tyrosine phosphatase"/>
    <property type="match status" value="1"/>
</dbReference>
<dbReference type="InterPro" id="IPR050561">
    <property type="entry name" value="PTP"/>
</dbReference>
<dbReference type="Gene3D" id="3.90.190.10">
    <property type="entry name" value="Protein tyrosine phosphatase superfamily"/>
    <property type="match status" value="1"/>
</dbReference>
<proteinExistence type="predicted"/>
<dbReference type="PROSITE" id="PS00383">
    <property type="entry name" value="TYR_PHOSPHATASE_1"/>
    <property type="match status" value="1"/>
</dbReference>
<protein>
    <submittedName>
        <fullName evidence="2">Protein-tyrosine phosphatase</fullName>
    </submittedName>
</protein>
<dbReference type="InterPro" id="IPR029021">
    <property type="entry name" value="Prot-tyrosine_phosphatase-like"/>
</dbReference>
<sequence length="190" mass="20036">MVSVRSFARPAAGARTIPIHALSAGGGTLALSPMPGSGGDYRGDLEHIAAWAPAFVVTLVTQAELAVAGIADLGQDLRDKGTRWLHLPLADMGVPDEGFLARWSEASTSVRRALLGGGRVLVHCRAGCGRSGMVVLRLMIEAGEAPDEALERLRAVRPCAVETEAQMRWALAAPRAPARFLRHRDGGAVT</sequence>
<dbReference type="AlphaFoldDB" id="A0A2T6ASG4"/>
<feature type="domain" description="Tyrosine specific protein phosphatases" evidence="1">
    <location>
        <begin position="101"/>
        <end position="168"/>
    </location>
</feature>
<keyword evidence="3" id="KW-1185">Reference proteome</keyword>
<dbReference type="PROSITE" id="PS50056">
    <property type="entry name" value="TYR_PHOSPHATASE_2"/>
    <property type="match status" value="1"/>
</dbReference>